<dbReference type="SUPFAM" id="SSF57850">
    <property type="entry name" value="RING/U-box"/>
    <property type="match status" value="1"/>
</dbReference>
<dbReference type="Pfam" id="PF13639">
    <property type="entry name" value="zf-RING_2"/>
    <property type="match status" value="1"/>
</dbReference>
<dbReference type="InterPro" id="IPR001841">
    <property type="entry name" value="Znf_RING"/>
</dbReference>
<reference evidence="6 7" key="1">
    <citation type="journal article" date="2014" name="Genome Biol. Evol.">
        <title>The secreted proteins of Achlya hypogyna and Thraustotheca clavata identify the ancestral oomycete secretome and reveal gene acquisitions by horizontal gene transfer.</title>
        <authorList>
            <person name="Misner I."/>
            <person name="Blouin N."/>
            <person name="Leonard G."/>
            <person name="Richards T.A."/>
            <person name="Lane C.E."/>
        </authorList>
    </citation>
    <scope>NUCLEOTIDE SEQUENCE [LARGE SCALE GENOMIC DNA]</scope>
    <source>
        <strain evidence="6 7">ATCC 34112</strain>
    </source>
</reference>
<dbReference type="InterPro" id="IPR052788">
    <property type="entry name" value="RING-type_E3_ligase_ATL"/>
</dbReference>
<dbReference type="Proteomes" id="UP000243217">
    <property type="component" value="Unassembled WGS sequence"/>
</dbReference>
<sequence>MATKSYLQETLLRRADIRRATSLRDLVVRVFPLETDLPFGWGTQYEVALENRQHDLFWKFFCTYGEMKRYMKQVGRIAKGSKCPNLLEMGKQIKKIVFRAIFREKAPIILELLNVLFTLLSTHAVKVAHCRWYRQVLHTTQEFCALEYPMDQHALLKLESMTTMPLDMAKTFEEDCCICLSAEDDVMEYPHRVALKCGHVFHETCICMWYNTRLNCPICRQ</sequence>
<evidence type="ECO:0000259" key="5">
    <source>
        <dbReference type="PROSITE" id="PS50089"/>
    </source>
</evidence>
<protein>
    <recommendedName>
        <fullName evidence="5">RING-type domain-containing protein</fullName>
    </recommendedName>
</protein>
<dbReference type="OrthoDB" id="9984778at2759"/>
<keyword evidence="2 4" id="KW-0863">Zinc-finger</keyword>
<dbReference type="GO" id="GO:0008270">
    <property type="term" value="F:zinc ion binding"/>
    <property type="evidence" value="ECO:0007669"/>
    <property type="project" value="UniProtKB-KW"/>
</dbReference>
<evidence type="ECO:0000313" key="7">
    <source>
        <dbReference type="Proteomes" id="UP000243217"/>
    </source>
</evidence>
<dbReference type="Gene3D" id="3.30.40.10">
    <property type="entry name" value="Zinc/RING finger domain, C3HC4 (zinc finger)"/>
    <property type="match status" value="1"/>
</dbReference>
<keyword evidence="3" id="KW-0862">Zinc</keyword>
<dbReference type="STRING" id="74557.A0A1V9ZVS6"/>
<evidence type="ECO:0000256" key="4">
    <source>
        <dbReference type="PROSITE-ProRule" id="PRU00175"/>
    </source>
</evidence>
<evidence type="ECO:0000256" key="2">
    <source>
        <dbReference type="ARBA" id="ARBA00022771"/>
    </source>
</evidence>
<dbReference type="AlphaFoldDB" id="A0A1V9ZVS6"/>
<evidence type="ECO:0000256" key="1">
    <source>
        <dbReference type="ARBA" id="ARBA00022723"/>
    </source>
</evidence>
<comment type="caution">
    <text evidence="6">The sequence shown here is derived from an EMBL/GenBank/DDBJ whole genome shotgun (WGS) entry which is preliminary data.</text>
</comment>
<keyword evidence="7" id="KW-1185">Reference proteome</keyword>
<keyword evidence="1" id="KW-0479">Metal-binding</keyword>
<dbReference type="EMBL" id="JNBS01001244">
    <property type="protein sequence ID" value="OQS02116.1"/>
    <property type="molecule type" value="Genomic_DNA"/>
</dbReference>
<proteinExistence type="predicted"/>
<evidence type="ECO:0000256" key="3">
    <source>
        <dbReference type="ARBA" id="ARBA00022833"/>
    </source>
</evidence>
<dbReference type="PANTHER" id="PTHR45798:SF97">
    <property type="entry name" value="ALCOHOL-SENSITIVE RING FINGER PROTEIN 1"/>
    <property type="match status" value="1"/>
</dbReference>
<gene>
    <name evidence="6" type="ORF">THRCLA_21503</name>
</gene>
<feature type="domain" description="RING-type" evidence="5">
    <location>
        <begin position="176"/>
        <end position="220"/>
    </location>
</feature>
<accession>A0A1V9ZVS6</accession>
<organism evidence="6 7">
    <name type="scientific">Thraustotheca clavata</name>
    <dbReference type="NCBI Taxonomy" id="74557"/>
    <lineage>
        <taxon>Eukaryota</taxon>
        <taxon>Sar</taxon>
        <taxon>Stramenopiles</taxon>
        <taxon>Oomycota</taxon>
        <taxon>Saprolegniomycetes</taxon>
        <taxon>Saprolegniales</taxon>
        <taxon>Achlyaceae</taxon>
        <taxon>Thraustotheca</taxon>
    </lineage>
</organism>
<evidence type="ECO:0000313" key="6">
    <source>
        <dbReference type="EMBL" id="OQS02116.1"/>
    </source>
</evidence>
<dbReference type="PROSITE" id="PS50089">
    <property type="entry name" value="ZF_RING_2"/>
    <property type="match status" value="1"/>
</dbReference>
<name>A0A1V9ZVS6_9STRA</name>
<dbReference type="InterPro" id="IPR013083">
    <property type="entry name" value="Znf_RING/FYVE/PHD"/>
</dbReference>
<dbReference type="PANTHER" id="PTHR45798">
    <property type="entry name" value="RING-H2 FINGER PROTEIN ATL61-RELATED-RELATED"/>
    <property type="match status" value="1"/>
</dbReference>
<dbReference type="SMART" id="SM00184">
    <property type="entry name" value="RING"/>
    <property type="match status" value="1"/>
</dbReference>